<keyword evidence="6" id="KW-0281">Fimbrium</keyword>
<organism evidence="8 9">
    <name type="scientific">Lautropia dentalis</name>
    <dbReference type="NCBI Taxonomy" id="2490857"/>
    <lineage>
        <taxon>Bacteria</taxon>
        <taxon>Pseudomonadati</taxon>
        <taxon>Pseudomonadota</taxon>
        <taxon>Betaproteobacteria</taxon>
        <taxon>Burkholderiales</taxon>
        <taxon>Burkholderiaceae</taxon>
        <taxon>Lautropia</taxon>
    </lineage>
</organism>
<evidence type="ECO:0000256" key="6">
    <source>
        <dbReference type="ARBA" id="ARBA00023263"/>
    </source>
</evidence>
<evidence type="ECO:0000313" key="8">
    <source>
        <dbReference type="EMBL" id="RRN44937.1"/>
    </source>
</evidence>
<keyword evidence="5" id="KW-0106">Calcium</keyword>
<dbReference type="InterPro" id="IPR008707">
    <property type="entry name" value="B-propeller_PilY1"/>
</dbReference>
<evidence type="ECO:0000259" key="7">
    <source>
        <dbReference type="Pfam" id="PF05567"/>
    </source>
</evidence>
<protein>
    <submittedName>
        <fullName evidence="8">Pilus assembly protein</fullName>
    </submittedName>
</protein>
<dbReference type="EMBL" id="RRUE01000001">
    <property type="protein sequence ID" value="RRN44937.1"/>
    <property type="molecule type" value="Genomic_DNA"/>
</dbReference>
<comment type="similarity">
    <text evidence="2">Belongs to the PilY1 family.</text>
</comment>
<dbReference type="GO" id="GO:0046872">
    <property type="term" value="F:metal ion binding"/>
    <property type="evidence" value="ECO:0007669"/>
    <property type="project" value="UniProtKB-KW"/>
</dbReference>
<keyword evidence="4" id="KW-0479">Metal-binding</keyword>
<reference evidence="8 9" key="1">
    <citation type="submission" date="2018-11" db="EMBL/GenBank/DDBJ databases">
        <title>Genome sequencing of Lautropia sp. KCOM 2505 (= ChDC F240).</title>
        <authorList>
            <person name="Kook J.-K."/>
            <person name="Park S.-N."/>
            <person name="Lim Y.K."/>
        </authorList>
    </citation>
    <scope>NUCLEOTIDE SEQUENCE [LARGE SCALE GENOMIC DNA]</scope>
    <source>
        <strain evidence="8 9">KCOM 2505</strain>
    </source>
</reference>
<comment type="caution">
    <text evidence="8">The sequence shown here is derived from an EMBL/GenBank/DDBJ whole genome shotgun (WGS) entry which is preliminary data.</text>
</comment>
<dbReference type="InterPro" id="IPR011047">
    <property type="entry name" value="Quinoprotein_ADH-like_sf"/>
</dbReference>
<accession>A0A3R8MXY9</accession>
<evidence type="ECO:0000256" key="3">
    <source>
        <dbReference type="ARBA" id="ARBA00022558"/>
    </source>
</evidence>
<name>A0A3R8MXY9_9BURK</name>
<evidence type="ECO:0000256" key="5">
    <source>
        <dbReference type="ARBA" id="ARBA00022837"/>
    </source>
</evidence>
<sequence length="1319" mass="144879">MGPGVGSGMSPFGKTFMAANVMKNSNPVVQQGSNGQVCPGIRPAAGRAVQLALVVMACMGSLPAQAKMAQNSLVVTTPPIIEPNVIFTLDDSGSMLYNFLPDNDGQRRLQAFHPSEPKVMEKEGFAYGYTLDGALADRTDSLLTARRRSPDVNTLYYNPEVLYLPWMKSNGTREPNADPKAAYYFFNHNSLRVNLVGQVAITGEHANHVCKELRRDNSGCEYYPRNDMPGTVYPATYFRLKSANDPNGSKKKLDPTSPANFERFIIAERTNGVDVRSDLRTDCAEVSKGLRHCTQEQEYQNFANWYQYHRMRYLLAAGAVSEAFYRQVGGDVRLGFGRINKGESNVDGQRTSVIEKGVRRFEGIDKEAFFKWIQKDVRPHYGTPLLNATMSVGKYFERTDAQGPWADTSQKHGTRYLSCRRSYHILMTDGAYNDGNKDELFRQRPGAANADWVDGPLIPASGRNKAYQYKPHEESDPIRKRFASETSQTLGDLAMYFWNRDLQPGIPNNVPTGTGDPSYWQNVTMYTMSFGVGGTLPAGSPEQQRATLEKIRNGQLNWPARIGGESPETLDDLWHAAVNGHGRYVNVNNSTEFLASMRQILAEIVDRTGTTAGVAVSSRALQTSNQKFVPSFTTRSRTGNLEAYAISAVGKEGVRQWGAAEKMPHWSWRNVIVGESAGLTAQKLEWTQQKPNYLTQDMKDMLLAQAGVTSGTEAEKAAEGWKLVAYLLGDSNYETVKYNARRGALGQIINSNPVFIGAATNHGYGALPTNLTAPSGEKTVPLGTLYRQYIRDTKGRKDRKRLVMVGSNEGMVHAFDAQTGAERFAYVPHEVAKEMARLANRNVSDERLLMDGPLVETDAYFEGSWKNVVLGTTGAGPAAVFALNMSDTTDAGLGTKTLMWEHDRDSLKELGHVLSAPEVGVLRDGTWVAVFGNGYESKSGTARLFVVDLKTGRLLRDMDTGVGSKESPNGLGGVKLLRDGNGVITAAYAGDLLGNLWKFDLASHRSPEWKVSFRGKPMFKSENGRPFTAAPATVTHPRGGVMVLAATGKLFEEGDEKLRELQSAYGLWDASVLVQKPGGSTNAGPGALSGRQLQEWVWQEGQPFDATKLLKREQSLSQGGSFSQQTDPTKVLDWTQHRGWQVPLTMMKDKGLRNIVQPQLVSGQVMFETMTPVLDVDYAKDPCADLVDVPGFTLFLDPLSGGMSKKAVIDTNRDGKINDKDLAVSGWKVENWTGRSVVLTEEPAKPCTTNPCRAQGQSVPLCPAQTLTNIALTAKEATVVCVNLPTPNRWWWRELAIPDNSYSAGKAVDPDTLNGSSGQ</sequence>
<evidence type="ECO:0000256" key="1">
    <source>
        <dbReference type="ARBA" id="ARBA00004561"/>
    </source>
</evidence>
<evidence type="ECO:0000256" key="4">
    <source>
        <dbReference type="ARBA" id="ARBA00022723"/>
    </source>
</evidence>
<dbReference type="Gene3D" id="2.130.10.10">
    <property type="entry name" value="YVTN repeat-like/Quinoprotein amine dehydrogenase"/>
    <property type="match status" value="1"/>
</dbReference>
<dbReference type="GO" id="GO:0009289">
    <property type="term" value="C:pilus"/>
    <property type="evidence" value="ECO:0007669"/>
    <property type="project" value="UniProtKB-SubCell"/>
</dbReference>
<dbReference type="SUPFAM" id="SSF50998">
    <property type="entry name" value="Quinoprotein alcohol dehydrogenase-like"/>
    <property type="match status" value="1"/>
</dbReference>
<proteinExistence type="inferred from homology"/>
<dbReference type="Proteomes" id="UP000270261">
    <property type="component" value="Unassembled WGS sequence"/>
</dbReference>
<keyword evidence="3" id="KW-1029">Fimbrium biogenesis</keyword>
<dbReference type="Pfam" id="PF05567">
    <property type="entry name" value="T4P_PilY1"/>
    <property type="match status" value="1"/>
</dbReference>
<comment type="subcellular location">
    <subcellularLocation>
        <location evidence="1">Fimbrium</location>
    </subcellularLocation>
</comment>
<keyword evidence="9" id="KW-1185">Reference proteome</keyword>
<evidence type="ECO:0000313" key="9">
    <source>
        <dbReference type="Proteomes" id="UP000270261"/>
    </source>
</evidence>
<gene>
    <name evidence="8" type="ORF">EHV23_01270</name>
</gene>
<evidence type="ECO:0000256" key="2">
    <source>
        <dbReference type="ARBA" id="ARBA00008387"/>
    </source>
</evidence>
<feature type="domain" description="PilY1 beta-propeller" evidence="7">
    <location>
        <begin position="745"/>
        <end position="1089"/>
    </location>
</feature>
<dbReference type="InterPro" id="IPR015943">
    <property type="entry name" value="WD40/YVTN_repeat-like_dom_sf"/>
</dbReference>